<dbReference type="PROSITE" id="PS50883">
    <property type="entry name" value="EAL"/>
    <property type="match status" value="1"/>
</dbReference>
<evidence type="ECO:0000313" key="3">
    <source>
        <dbReference type="EMBL" id="OFC61621.1"/>
    </source>
</evidence>
<dbReference type="InterPro" id="IPR052155">
    <property type="entry name" value="Biofilm_reg_signaling"/>
</dbReference>
<dbReference type="Pfam" id="PF00563">
    <property type="entry name" value="EAL"/>
    <property type="match status" value="1"/>
</dbReference>
<dbReference type="EMBL" id="LZYH01000358">
    <property type="protein sequence ID" value="OFC61621.1"/>
    <property type="molecule type" value="Genomic_DNA"/>
</dbReference>
<dbReference type="SMART" id="SM00065">
    <property type="entry name" value="GAF"/>
    <property type="match status" value="1"/>
</dbReference>
<dbReference type="InterPro" id="IPR043128">
    <property type="entry name" value="Rev_trsase/Diguanyl_cyclase"/>
</dbReference>
<dbReference type="Gene3D" id="3.20.20.450">
    <property type="entry name" value="EAL domain"/>
    <property type="match status" value="1"/>
</dbReference>
<dbReference type="InterPro" id="IPR029016">
    <property type="entry name" value="GAF-like_dom_sf"/>
</dbReference>
<dbReference type="InterPro" id="IPR029787">
    <property type="entry name" value="Nucleotide_cyclase"/>
</dbReference>
<dbReference type="NCBIfam" id="TIGR00254">
    <property type="entry name" value="GGDEF"/>
    <property type="match status" value="1"/>
</dbReference>
<dbReference type="SUPFAM" id="SSF55781">
    <property type="entry name" value="GAF domain-like"/>
    <property type="match status" value="1"/>
</dbReference>
<reference evidence="3 4" key="1">
    <citation type="submission" date="2016-06" db="EMBL/GenBank/DDBJ databases">
        <title>Gene turnover analysis identifies the evolutionary adaptation of the extremophile Acidithiobacillus caldus.</title>
        <authorList>
            <person name="Zhang X."/>
        </authorList>
    </citation>
    <scope>NUCLEOTIDE SEQUENCE [LARGE SCALE GENOMIC DNA]</scope>
    <source>
        <strain evidence="3 4">S1</strain>
    </source>
</reference>
<dbReference type="SMART" id="SM00267">
    <property type="entry name" value="GGDEF"/>
    <property type="match status" value="1"/>
</dbReference>
<dbReference type="Gene3D" id="3.30.70.270">
    <property type="match status" value="1"/>
</dbReference>
<evidence type="ECO:0000259" key="2">
    <source>
        <dbReference type="PROSITE" id="PS50887"/>
    </source>
</evidence>
<dbReference type="SUPFAM" id="SSF55073">
    <property type="entry name" value="Nucleotide cyclase"/>
    <property type="match status" value="1"/>
</dbReference>
<dbReference type="AlphaFoldDB" id="A0A1E7YYM8"/>
<dbReference type="PANTHER" id="PTHR44757">
    <property type="entry name" value="DIGUANYLATE CYCLASE DGCP"/>
    <property type="match status" value="1"/>
</dbReference>
<dbReference type="InterPro" id="IPR001633">
    <property type="entry name" value="EAL_dom"/>
</dbReference>
<dbReference type="PROSITE" id="PS50887">
    <property type="entry name" value="GGDEF"/>
    <property type="match status" value="1"/>
</dbReference>
<dbReference type="InterPro" id="IPR035919">
    <property type="entry name" value="EAL_sf"/>
</dbReference>
<feature type="domain" description="GGDEF" evidence="2">
    <location>
        <begin position="198"/>
        <end position="331"/>
    </location>
</feature>
<dbReference type="FunFam" id="3.30.70.270:FF:000001">
    <property type="entry name" value="Diguanylate cyclase domain protein"/>
    <property type="match status" value="1"/>
</dbReference>
<evidence type="ECO:0000313" key="4">
    <source>
        <dbReference type="Proteomes" id="UP000175707"/>
    </source>
</evidence>
<dbReference type="CDD" id="cd01948">
    <property type="entry name" value="EAL"/>
    <property type="match status" value="1"/>
</dbReference>
<accession>A0A1E7YYM8</accession>
<dbReference type="Gene3D" id="3.30.450.40">
    <property type="match status" value="1"/>
</dbReference>
<gene>
    <name evidence="3" type="ORF">BAE30_04375</name>
</gene>
<dbReference type="InterPro" id="IPR003018">
    <property type="entry name" value="GAF"/>
</dbReference>
<dbReference type="PANTHER" id="PTHR44757:SF2">
    <property type="entry name" value="BIOFILM ARCHITECTURE MAINTENANCE PROTEIN MBAA"/>
    <property type="match status" value="1"/>
</dbReference>
<organism evidence="3 4">
    <name type="scientific">Acidithiobacillus caldus</name>
    <dbReference type="NCBI Taxonomy" id="33059"/>
    <lineage>
        <taxon>Bacteria</taxon>
        <taxon>Pseudomonadati</taxon>
        <taxon>Pseudomonadota</taxon>
        <taxon>Acidithiobacillia</taxon>
        <taxon>Acidithiobacillales</taxon>
        <taxon>Acidithiobacillaceae</taxon>
        <taxon>Acidithiobacillus</taxon>
    </lineage>
</organism>
<evidence type="ECO:0000259" key="1">
    <source>
        <dbReference type="PROSITE" id="PS50883"/>
    </source>
</evidence>
<dbReference type="Pfam" id="PF01590">
    <property type="entry name" value="GAF"/>
    <property type="match status" value="1"/>
</dbReference>
<name>A0A1E7YYM8_9PROT</name>
<dbReference type="Pfam" id="PF00990">
    <property type="entry name" value="GGDEF"/>
    <property type="match status" value="1"/>
</dbReference>
<dbReference type="SMART" id="SM00052">
    <property type="entry name" value="EAL"/>
    <property type="match status" value="1"/>
</dbReference>
<dbReference type="SUPFAM" id="SSF141868">
    <property type="entry name" value="EAL domain-like"/>
    <property type="match status" value="1"/>
</dbReference>
<proteinExistence type="predicted"/>
<sequence length="599" mass="66850">MEHTTVKSLRGLTQHFSPQEFFRESARLACQLVQADGAALILRQDNVLQYTFFEGLPEAYQELSKHSFSVHAGTAGAALIRGEPVYVPDYPHSPYAMPEFVAAGLRASLALPLLGPDNALGVLAVSWFDTPAPDRLPEDQWDYLRLLSDMLAGILYRAQLETRLESLATRDMLTNLPNRRAVPDRLAGAMARADRHDSLMAVLFLDLDGFKPINDRCGHVVGDQTLKAVAESLRSAVRKGDTVARYAGDEFLVVLEEARYMAEIEAIIERLMHAIRRDVRQDDLVLPLSASIGVTVYPFDEAAPEALIHHADLAMYQAKKAGGNTWRLFAGESVSEQEHHPLLRELGEAVDRKEFRLFWQPIVDLRTRQISGAEALLRWQHPQKGLLAPAAFLEVLENSPLIFPVGRWVLETALTQAEQWHRSGRLWDVHINLAAAQLKKCDFAKNIERHLSQFPRLHRSAIWLEIVERVALDDVAAVAATIQACRALGIHFTLDDFGMGAAAIQYLAELECSGLKIDRSLITPMQDSTKHHTMVRTLIDMANSLSIHVVAEGIEDAETADHLCTLGVTHAQGYFFSRPVPAEDLETVLSNHRKPHEKP</sequence>
<protein>
    <submittedName>
        <fullName evidence="3">Uncharacterized protein</fullName>
    </submittedName>
</protein>
<dbReference type="CDD" id="cd01949">
    <property type="entry name" value="GGDEF"/>
    <property type="match status" value="1"/>
</dbReference>
<feature type="domain" description="EAL" evidence="1">
    <location>
        <begin position="339"/>
        <end position="593"/>
    </location>
</feature>
<comment type="caution">
    <text evidence="3">The sequence shown here is derived from an EMBL/GenBank/DDBJ whole genome shotgun (WGS) entry which is preliminary data.</text>
</comment>
<dbReference type="Proteomes" id="UP000175707">
    <property type="component" value="Unassembled WGS sequence"/>
</dbReference>
<dbReference type="GO" id="GO:0003824">
    <property type="term" value="F:catalytic activity"/>
    <property type="evidence" value="ECO:0007669"/>
    <property type="project" value="UniProtKB-ARBA"/>
</dbReference>
<dbReference type="InterPro" id="IPR000160">
    <property type="entry name" value="GGDEF_dom"/>
</dbReference>